<dbReference type="Gene3D" id="1.10.760.10">
    <property type="entry name" value="Cytochrome c-like domain"/>
    <property type="match status" value="1"/>
</dbReference>
<dbReference type="SUPFAM" id="SSF46626">
    <property type="entry name" value="Cytochrome c"/>
    <property type="match status" value="1"/>
</dbReference>
<comment type="caution">
    <text evidence="6">The sequence shown here is derived from an EMBL/GenBank/DDBJ whole genome shotgun (WGS) entry which is preliminary data.</text>
</comment>
<evidence type="ECO:0000313" key="6">
    <source>
        <dbReference type="EMBL" id="MBP0048933.1"/>
    </source>
</evidence>
<evidence type="ECO:0000256" key="4">
    <source>
        <dbReference type="PROSITE-ProRule" id="PRU00433"/>
    </source>
</evidence>
<keyword evidence="3 4" id="KW-0408">Iron</keyword>
<dbReference type="PROSITE" id="PS51257">
    <property type="entry name" value="PROKAR_LIPOPROTEIN"/>
    <property type="match status" value="1"/>
</dbReference>
<dbReference type="RefSeq" id="WP_209287549.1">
    <property type="nucleotide sequence ID" value="NZ_JACVEW010000012.1"/>
</dbReference>
<proteinExistence type="predicted"/>
<evidence type="ECO:0000256" key="1">
    <source>
        <dbReference type="ARBA" id="ARBA00022617"/>
    </source>
</evidence>
<reference evidence="6 7" key="1">
    <citation type="submission" date="2020-09" db="EMBL/GenBank/DDBJ databases">
        <authorList>
            <person name="Tanuku N.R.S."/>
        </authorList>
    </citation>
    <scope>NUCLEOTIDE SEQUENCE [LARGE SCALE GENOMIC DNA]</scope>
    <source>
        <strain evidence="6 7">AK62</strain>
    </source>
</reference>
<dbReference type="EMBL" id="JACVEW010000012">
    <property type="protein sequence ID" value="MBP0048933.1"/>
    <property type="molecule type" value="Genomic_DNA"/>
</dbReference>
<dbReference type="PROSITE" id="PS51007">
    <property type="entry name" value="CYTC"/>
    <property type="match status" value="1"/>
</dbReference>
<organism evidence="6 7">
    <name type="scientific">Marinobacterium alkalitolerans</name>
    <dbReference type="NCBI Taxonomy" id="1542925"/>
    <lineage>
        <taxon>Bacteria</taxon>
        <taxon>Pseudomonadati</taxon>
        <taxon>Pseudomonadota</taxon>
        <taxon>Gammaproteobacteria</taxon>
        <taxon>Oceanospirillales</taxon>
        <taxon>Oceanospirillaceae</taxon>
        <taxon>Marinobacterium</taxon>
    </lineage>
</organism>
<dbReference type="InterPro" id="IPR009056">
    <property type="entry name" value="Cyt_c-like_dom"/>
</dbReference>
<evidence type="ECO:0000259" key="5">
    <source>
        <dbReference type="PROSITE" id="PS51007"/>
    </source>
</evidence>
<feature type="domain" description="Cytochrome c" evidence="5">
    <location>
        <begin position="25"/>
        <end position="102"/>
    </location>
</feature>
<dbReference type="Proteomes" id="UP000810171">
    <property type="component" value="Unassembled WGS sequence"/>
</dbReference>
<name>A0ABS3ZB57_9GAMM</name>
<keyword evidence="2 4" id="KW-0479">Metal-binding</keyword>
<evidence type="ECO:0000256" key="3">
    <source>
        <dbReference type="ARBA" id="ARBA00023004"/>
    </source>
</evidence>
<protein>
    <submittedName>
        <fullName evidence="6">Cytochrome c</fullName>
    </submittedName>
</protein>
<keyword evidence="1 4" id="KW-0349">Heme</keyword>
<gene>
    <name evidence="6" type="ORF">H9C73_09300</name>
</gene>
<evidence type="ECO:0000313" key="7">
    <source>
        <dbReference type="Proteomes" id="UP000810171"/>
    </source>
</evidence>
<keyword evidence="7" id="KW-1185">Reference proteome</keyword>
<dbReference type="InterPro" id="IPR036909">
    <property type="entry name" value="Cyt_c-like_dom_sf"/>
</dbReference>
<accession>A0ABS3ZB57</accession>
<sequence>MKRLRYLVLTGAAVVLTACGNDSVPEDASGEALYGLYCASCHRADGSGSFLDGVPPNRTTSLSEQSIVQLITRGHEGKEMPVFDSLSEEQAKRITRYLLDNIKR</sequence>
<dbReference type="Pfam" id="PF13442">
    <property type="entry name" value="Cytochrome_CBB3"/>
    <property type="match status" value="1"/>
</dbReference>
<evidence type="ECO:0000256" key="2">
    <source>
        <dbReference type="ARBA" id="ARBA00022723"/>
    </source>
</evidence>